<evidence type="ECO:0000313" key="1">
    <source>
        <dbReference type="EMBL" id="QPR71145.1"/>
    </source>
</evidence>
<reference evidence="1 2" key="1">
    <citation type="submission" date="2020-12" db="EMBL/GenBank/DDBJ databases">
        <title>FDA dAtabase for Regulatory Grade micrObial Sequences (FDA-ARGOS): Supporting development and validation of Infectious Disease Dx tests.</title>
        <authorList>
            <person name="Nelson B."/>
            <person name="Plummer A."/>
            <person name="Tallon L."/>
            <person name="Sadzewicz L."/>
            <person name="Zhao X."/>
            <person name="Boylan J."/>
            <person name="Ott S."/>
            <person name="Bowen H."/>
            <person name="Vavikolanu K."/>
            <person name="Mehta A."/>
            <person name="Aluvathingal J."/>
            <person name="Nadendla S."/>
            <person name="Myers T."/>
            <person name="Yan Y."/>
            <person name="Sichtig H."/>
        </authorList>
    </citation>
    <scope>NUCLEOTIDE SEQUENCE [LARGE SCALE GENOMIC DNA]</scope>
    <source>
        <strain evidence="1 2">FDAARGOS_923</strain>
    </source>
</reference>
<gene>
    <name evidence="1" type="ORF">I6G80_14980</name>
</gene>
<dbReference type="EMBL" id="CP065647">
    <property type="protein sequence ID" value="QPR71145.1"/>
    <property type="molecule type" value="Genomic_DNA"/>
</dbReference>
<evidence type="ECO:0000313" key="2">
    <source>
        <dbReference type="Proteomes" id="UP000595038"/>
    </source>
</evidence>
<dbReference type="RefSeq" id="WP_017474758.1">
    <property type="nucleotide sequence ID" value="NZ_CP014781.1"/>
</dbReference>
<sequence>MYKVDEKVIVNLSGEKATVKTVDERYHQVEVQYEDGSYEVLGWHKVRREVDEC</sequence>
<organism evidence="1 2">
    <name type="scientific">Bacillus licheniformis</name>
    <dbReference type="NCBI Taxonomy" id="1402"/>
    <lineage>
        <taxon>Bacteria</taxon>
        <taxon>Bacillati</taxon>
        <taxon>Bacillota</taxon>
        <taxon>Bacilli</taxon>
        <taxon>Bacillales</taxon>
        <taxon>Bacillaceae</taxon>
        <taxon>Bacillus</taxon>
    </lineage>
</organism>
<proteinExistence type="predicted"/>
<evidence type="ECO:0008006" key="3">
    <source>
        <dbReference type="Google" id="ProtNLM"/>
    </source>
</evidence>
<accession>A0AB37GPN3</accession>
<protein>
    <recommendedName>
        <fullName evidence="3">DUF2187 domain-containing protein</fullName>
    </recommendedName>
</protein>
<name>A0AB37GPN3_BACLI</name>
<dbReference type="AlphaFoldDB" id="A0AB37GPN3"/>
<dbReference type="Proteomes" id="UP000595038">
    <property type="component" value="Chromosome"/>
</dbReference>